<dbReference type="STRING" id="97972.A0A2V1DC94"/>
<dbReference type="AlphaFoldDB" id="A0A2V1DC94"/>
<proteinExistence type="predicted"/>
<keyword evidence="1" id="KW-0175">Coiled coil</keyword>
<feature type="transmembrane region" description="Helical" evidence="2">
    <location>
        <begin position="50"/>
        <end position="72"/>
    </location>
</feature>
<keyword evidence="2" id="KW-1133">Transmembrane helix</keyword>
<evidence type="ECO:0000313" key="3">
    <source>
        <dbReference type="EMBL" id="PVH95671.1"/>
    </source>
</evidence>
<dbReference type="Proteomes" id="UP000244855">
    <property type="component" value="Unassembled WGS sequence"/>
</dbReference>
<accession>A0A2V1DC94</accession>
<protein>
    <submittedName>
        <fullName evidence="3">Uncharacterized protein</fullName>
    </submittedName>
</protein>
<keyword evidence="4" id="KW-1185">Reference proteome</keyword>
<feature type="coiled-coil region" evidence="1">
    <location>
        <begin position="363"/>
        <end position="412"/>
    </location>
</feature>
<keyword evidence="2" id="KW-0472">Membrane</keyword>
<evidence type="ECO:0000256" key="1">
    <source>
        <dbReference type="SAM" id="Coils"/>
    </source>
</evidence>
<organism evidence="3 4">
    <name type="scientific">Periconia macrospinosa</name>
    <dbReference type="NCBI Taxonomy" id="97972"/>
    <lineage>
        <taxon>Eukaryota</taxon>
        <taxon>Fungi</taxon>
        <taxon>Dikarya</taxon>
        <taxon>Ascomycota</taxon>
        <taxon>Pezizomycotina</taxon>
        <taxon>Dothideomycetes</taxon>
        <taxon>Pleosporomycetidae</taxon>
        <taxon>Pleosporales</taxon>
        <taxon>Massarineae</taxon>
        <taxon>Periconiaceae</taxon>
        <taxon>Periconia</taxon>
    </lineage>
</organism>
<evidence type="ECO:0000313" key="4">
    <source>
        <dbReference type="Proteomes" id="UP000244855"/>
    </source>
</evidence>
<evidence type="ECO:0000256" key="2">
    <source>
        <dbReference type="SAM" id="Phobius"/>
    </source>
</evidence>
<keyword evidence="2" id="KW-0812">Transmembrane</keyword>
<dbReference type="OrthoDB" id="3883941at2759"/>
<reference evidence="3 4" key="1">
    <citation type="journal article" date="2018" name="Sci. Rep.">
        <title>Comparative genomics provides insights into the lifestyle and reveals functional heterogeneity of dark septate endophytic fungi.</title>
        <authorList>
            <person name="Knapp D.G."/>
            <person name="Nemeth J.B."/>
            <person name="Barry K."/>
            <person name="Hainaut M."/>
            <person name="Henrissat B."/>
            <person name="Johnson J."/>
            <person name="Kuo A."/>
            <person name="Lim J.H.P."/>
            <person name="Lipzen A."/>
            <person name="Nolan M."/>
            <person name="Ohm R.A."/>
            <person name="Tamas L."/>
            <person name="Grigoriev I.V."/>
            <person name="Spatafora J.W."/>
            <person name="Nagy L.G."/>
            <person name="Kovacs G.M."/>
        </authorList>
    </citation>
    <scope>NUCLEOTIDE SEQUENCE [LARGE SCALE GENOMIC DNA]</scope>
    <source>
        <strain evidence="3 4">DSE2036</strain>
    </source>
</reference>
<gene>
    <name evidence="3" type="ORF">DM02DRAFT_617725</name>
</gene>
<dbReference type="EMBL" id="KZ805487">
    <property type="protein sequence ID" value="PVH95671.1"/>
    <property type="molecule type" value="Genomic_DNA"/>
</dbReference>
<name>A0A2V1DC94_9PLEO</name>
<sequence length="412" mass="45255">MLSKRIATNAGSVARCTRRPIPRVPANARLRTQNQRFQSTSAPKPNDSSLSAAAVGGVAGSLATFTIGYIWYRQSGAKELLNATKKTKDYVNTASKKLKDSTPEPNEALDWLHQTARTYVVFIPGARGYIDAAFDDLDAIREKHGQEVDDIVKDAYTELQGIAKNGDVSLLTAEKAWNVLVKHLGRIGDLAGDASQQILDNHPALKQKVGGNIDKLKQMADNYGPDVKQEVDRTWQQIRDIASTGMSAENIEKVRKVVQEKVDKLKELGDEAWEKGMQEACPYLDRNPQVKKLVEENADALKQGNVQDLFQKVKQAVESGSTGDLESYVKSAASKAKESGFGGFGLEQYLEKVPGGDQVLPKLSQLQEAAEKHGDEAQKLLKEAVAEISDVLRRKGKQAEELARKAKDESKK</sequence>